<dbReference type="NCBIfam" id="TIGR02436">
    <property type="entry name" value="four helix bundle protein"/>
    <property type="match status" value="1"/>
</dbReference>
<protein>
    <submittedName>
        <fullName evidence="1">Four helix bundle protein</fullName>
    </submittedName>
</protein>
<dbReference type="CDD" id="cd16377">
    <property type="entry name" value="23S_rRNA_IVP_like"/>
    <property type="match status" value="1"/>
</dbReference>
<name>A0A246B6V1_9FLAO</name>
<proteinExistence type="predicted"/>
<sequence length="122" mass="14227">MNNDIRSHKDLKVWQESMDLVTEIYRISDFFPENEKFGLTSQIRRCAISIPSNIAEGCARKGNRELLQFLYVSLGSLAELETQYEIAQNLKYIKESEEIRNKIIFIRIMLSNLIKSIKNKPS</sequence>
<dbReference type="InterPro" id="IPR012657">
    <property type="entry name" value="23S_rRNA-intervening_sequence"/>
</dbReference>
<dbReference type="AlphaFoldDB" id="A0A246B6V1"/>
<organism evidence="1 2">
    <name type="scientific">Kaistella haifensis DSM 19056</name>
    <dbReference type="NCBI Taxonomy" id="1450526"/>
    <lineage>
        <taxon>Bacteria</taxon>
        <taxon>Pseudomonadati</taxon>
        <taxon>Bacteroidota</taxon>
        <taxon>Flavobacteriia</taxon>
        <taxon>Flavobacteriales</taxon>
        <taxon>Weeksellaceae</taxon>
        <taxon>Chryseobacterium group</taxon>
        <taxon>Kaistella</taxon>
    </lineage>
</organism>
<keyword evidence="2" id="KW-1185">Reference proteome</keyword>
<dbReference type="SUPFAM" id="SSF158446">
    <property type="entry name" value="IVS-encoded protein-like"/>
    <property type="match status" value="1"/>
</dbReference>
<dbReference type="RefSeq" id="WP_031501602.1">
    <property type="nucleotide sequence ID" value="NZ_JASZ02000042.1"/>
</dbReference>
<dbReference type="Gene3D" id="1.20.1440.60">
    <property type="entry name" value="23S rRNA-intervening sequence"/>
    <property type="match status" value="1"/>
</dbReference>
<reference evidence="1 2" key="1">
    <citation type="submission" date="2017-05" db="EMBL/GenBank/DDBJ databases">
        <title>Genome of Chryseobacterium haifense.</title>
        <authorList>
            <person name="Newman J.D."/>
        </authorList>
    </citation>
    <scope>NUCLEOTIDE SEQUENCE [LARGE SCALE GENOMIC DNA]</scope>
    <source>
        <strain evidence="1 2">DSM 19056</strain>
    </source>
</reference>
<dbReference type="Proteomes" id="UP000197587">
    <property type="component" value="Unassembled WGS sequence"/>
</dbReference>
<evidence type="ECO:0000313" key="2">
    <source>
        <dbReference type="Proteomes" id="UP000197587"/>
    </source>
</evidence>
<dbReference type="InterPro" id="IPR036583">
    <property type="entry name" value="23S_rRNA_IVS_sf"/>
</dbReference>
<dbReference type="PANTHER" id="PTHR38471">
    <property type="entry name" value="FOUR HELIX BUNDLE PROTEIN"/>
    <property type="match status" value="1"/>
</dbReference>
<dbReference type="EMBL" id="JASZ02000042">
    <property type="protein sequence ID" value="OWK97109.1"/>
    <property type="molecule type" value="Genomic_DNA"/>
</dbReference>
<gene>
    <name evidence="1" type="ORF">AP75_13010</name>
</gene>
<evidence type="ECO:0000313" key="1">
    <source>
        <dbReference type="EMBL" id="OWK97109.1"/>
    </source>
</evidence>
<accession>A0A246B6V1</accession>
<dbReference type="Pfam" id="PF05635">
    <property type="entry name" value="23S_rRNA_IVP"/>
    <property type="match status" value="1"/>
</dbReference>
<comment type="caution">
    <text evidence="1">The sequence shown here is derived from an EMBL/GenBank/DDBJ whole genome shotgun (WGS) entry which is preliminary data.</text>
</comment>
<dbReference type="PANTHER" id="PTHR38471:SF2">
    <property type="entry name" value="FOUR HELIX BUNDLE PROTEIN"/>
    <property type="match status" value="1"/>
</dbReference>